<evidence type="ECO:0000256" key="1">
    <source>
        <dbReference type="ARBA" id="ARBA00023015"/>
    </source>
</evidence>
<feature type="DNA-binding region" description="H-T-H motif" evidence="4">
    <location>
        <begin position="25"/>
        <end position="44"/>
    </location>
</feature>
<dbReference type="PANTHER" id="PTHR30055">
    <property type="entry name" value="HTH-TYPE TRANSCRIPTIONAL REGULATOR RUTR"/>
    <property type="match status" value="1"/>
</dbReference>
<reference evidence="6 7" key="1">
    <citation type="submission" date="2018-03" db="EMBL/GenBank/DDBJ databases">
        <title>Ahniella affigens gen. nov., sp. nov., a gammaproteobacterium isolated from sandy soil near a stream.</title>
        <authorList>
            <person name="Ko Y."/>
            <person name="Kim J.-H."/>
        </authorList>
    </citation>
    <scope>NUCLEOTIDE SEQUENCE [LARGE SCALE GENOMIC DNA]</scope>
    <source>
        <strain evidence="6 7">D13</strain>
    </source>
</reference>
<evidence type="ECO:0000256" key="2">
    <source>
        <dbReference type="ARBA" id="ARBA00023125"/>
    </source>
</evidence>
<dbReference type="EMBL" id="CP027860">
    <property type="protein sequence ID" value="AVP96231.1"/>
    <property type="molecule type" value="Genomic_DNA"/>
</dbReference>
<dbReference type="InterPro" id="IPR001647">
    <property type="entry name" value="HTH_TetR"/>
</dbReference>
<dbReference type="OrthoDB" id="9089941at2"/>
<dbReference type="Pfam" id="PF00440">
    <property type="entry name" value="TetR_N"/>
    <property type="match status" value="1"/>
</dbReference>
<evidence type="ECO:0000256" key="4">
    <source>
        <dbReference type="PROSITE-ProRule" id="PRU00335"/>
    </source>
</evidence>
<name>A0A2P1PN11_9GAMM</name>
<dbReference type="Gene3D" id="1.10.357.10">
    <property type="entry name" value="Tetracycline Repressor, domain 2"/>
    <property type="match status" value="1"/>
</dbReference>
<evidence type="ECO:0000313" key="7">
    <source>
        <dbReference type="Proteomes" id="UP000241074"/>
    </source>
</evidence>
<accession>A0A2P1PN11</accession>
<dbReference type="PANTHER" id="PTHR30055:SF234">
    <property type="entry name" value="HTH-TYPE TRANSCRIPTIONAL REGULATOR BETI"/>
    <property type="match status" value="1"/>
</dbReference>
<evidence type="ECO:0000256" key="3">
    <source>
        <dbReference type="ARBA" id="ARBA00023163"/>
    </source>
</evidence>
<dbReference type="PROSITE" id="PS50977">
    <property type="entry name" value="HTH_TETR_2"/>
    <property type="match status" value="1"/>
</dbReference>
<dbReference type="InterPro" id="IPR025996">
    <property type="entry name" value="MT1864/Rv1816-like_C"/>
</dbReference>
<dbReference type="KEGG" id="xba:C7S18_03040"/>
<dbReference type="SUPFAM" id="SSF46689">
    <property type="entry name" value="Homeodomain-like"/>
    <property type="match status" value="1"/>
</dbReference>
<dbReference type="GO" id="GO:0003700">
    <property type="term" value="F:DNA-binding transcription factor activity"/>
    <property type="evidence" value="ECO:0007669"/>
    <property type="project" value="TreeGrafter"/>
</dbReference>
<dbReference type="Proteomes" id="UP000241074">
    <property type="component" value="Chromosome"/>
</dbReference>
<keyword evidence="3" id="KW-0804">Transcription</keyword>
<dbReference type="PRINTS" id="PR00455">
    <property type="entry name" value="HTHTETR"/>
</dbReference>
<dbReference type="GO" id="GO:0000976">
    <property type="term" value="F:transcription cis-regulatory region binding"/>
    <property type="evidence" value="ECO:0007669"/>
    <property type="project" value="TreeGrafter"/>
</dbReference>
<keyword evidence="1" id="KW-0805">Transcription regulation</keyword>
<feature type="domain" description="HTH tetR-type" evidence="5">
    <location>
        <begin position="2"/>
        <end position="62"/>
    </location>
</feature>
<sequence length="192" mass="21622">MNTTAQSILQIARHIFETEGAGAVSMRRVAEQAGISAMAIYRHFENREALLQEIADAGFAELAGFWTPKRTRQSPLKQIEAMLGGYMDYALAHPRIFDYMFAEPRPSARKFPEDFRKGRSPTGNLLAQAVTAGIDAGVLARDNVWDVSMALWAHAHGLICLYRGGRFSYDEAAFRKFYRRSLQRLIHGLRAN</sequence>
<dbReference type="InterPro" id="IPR036271">
    <property type="entry name" value="Tet_transcr_reg_TetR-rel_C_sf"/>
</dbReference>
<gene>
    <name evidence="6" type="ORF">C7S18_03040</name>
</gene>
<keyword evidence="7" id="KW-1185">Reference proteome</keyword>
<keyword evidence="2 4" id="KW-0238">DNA-binding</keyword>
<reference evidence="6 7" key="2">
    <citation type="submission" date="2018-03" db="EMBL/GenBank/DDBJ databases">
        <authorList>
            <person name="Keele B.F."/>
        </authorList>
    </citation>
    <scope>NUCLEOTIDE SEQUENCE [LARGE SCALE GENOMIC DNA]</scope>
    <source>
        <strain evidence="6 7">D13</strain>
    </source>
</reference>
<protein>
    <submittedName>
        <fullName evidence="6">TetR family transcriptional regulator</fullName>
    </submittedName>
</protein>
<dbReference type="AlphaFoldDB" id="A0A2P1PN11"/>
<dbReference type="Pfam" id="PF13305">
    <property type="entry name" value="TetR_C_33"/>
    <property type="match status" value="1"/>
</dbReference>
<dbReference type="InterPro" id="IPR009057">
    <property type="entry name" value="Homeodomain-like_sf"/>
</dbReference>
<organism evidence="6 7">
    <name type="scientific">Ahniella affigens</name>
    <dbReference type="NCBI Taxonomy" id="2021234"/>
    <lineage>
        <taxon>Bacteria</taxon>
        <taxon>Pseudomonadati</taxon>
        <taxon>Pseudomonadota</taxon>
        <taxon>Gammaproteobacteria</taxon>
        <taxon>Lysobacterales</taxon>
        <taxon>Rhodanobacteraceae</taxon>
        <taxon>Ahniella</taxon>
    </lineage>
</organism>
<evidence type="ECO:0000259" key="5">
    <source>
        <dbReference type="PROSITE" id="PS50977"/>
    </source>
</evidence>
<dbReference type="SUPFAM" id="SSF48498">
    <property type="entry name" value="Tetracyclin repressor-like, C-terminal domain"/>
    <property type="match status" value="1"/>
</dbReference>
<dbReference type="RefSeq" id="WP_106890160.1">
    <property type="nucleotide sequence ID" value="NZ_CP027860.1"/>
</dbReference>
<dbReference type="InterPro" id="IPR050109">
    <property type="entry name" value="HTH-type_TetR-like_transc_reg"/>
</dbReference>
<evidence type="ECO:0000313" key="6">
    <source>
        <dbReference type="EMBL" id="AVP96231.1"/>
    </source>
</evidence>
<proteinExistence type="predicted"/>